<keyword evidence="2" id="KW-0378">Hydrolase</keyword>
<feature type="domain" description="Xrn1 N-terminal" evidence="5">
    <location>
        <begin position="98"/>
        <end position="189"/>
    </location>
</feature>
<name>A0A6C0KV83_9ZZZZ</name>
<comment type="similarity">
    <text evidence="4">Belongs to the 5'-3' exonuclease family.</text>
</comment>
<organism evidence="7">
    <name type="scientific">viral metagenome</name>
    <dbReference type="NCBI Taxonomy" id="1070528"/>
    <lineage>
        <taxon>unclassified sequences</taxon>
        <taxon>metagenomes</taxon>
        <taxon>organismal metagenomes</taxon>
    </lineage>
</organism>
<dbReference type="Pfam" id="PF17846">
    <property type="entry name" value="XRN_M"/>
    <property type="match status" value="2"/>
</dbReference>
<keyword evidence="1" id="KW-0540">Nuclease</keyword>
<dbReference type="InterPro" id="IPR041412">
    <property type="entry name" value="Xrn1_helical"/>
</dbReference>
<dbReference type="PANTHER" id="PTHR12341">
    <property type="entry name" value="5'-&gt;3' EXORIBONUCLEASE"/>
    <property type="match status" value="1"/>
</dbReference>
<dbReference type="Gene3D" id="3.40.50.12390">
    <property type="match status" value="1"/>
</dbReference>
<feature type="domain" description="Xrn1 helical" evidence="6">
    <location>
        <begin position="244"/>
        <end position="336"/>
    </location>
</feature>
<dbReference type="GO" id="GO:0004534">
    <property type="term" value="F:5'-3' RNA exonuclease activity"/>
    <property type="evidence" value="ECO:0007669"/>
    <property type="project" value="TreeGrafter"/>
</dbReference>
<evidence type="ECO:0008006" key="8">
    <source>
        <dbReference type="Google" id="ProtNLM"/>
    </source>
</evidence>
<dbReference type="InterPro" id="IPR004859">
    <property type="entry name" value="Xrn1_N"/>
</dbReference>
<dbReference type="GO" id="GO:0003723">
    <property type="term" value="F:RNA binding"/>
    <property type="evidence" value="ECO:0007669"/>
    <property type="project" value="TreeGrafter"/>
</dbReference>
<protein>
    <recommendedName>
        <fullName evidence="8">Xrn1 N-terminal domain-containing protein</fullName>
    </recommendedName>
</protein>
<dbReference type="EMBL" id="MN740982">
    <property type="protein sequence ID" value="QHU21163.1"/>
    <property type="molecule type" value="Genomic_DNA"/>
</dbReference>
<dbReference type="GO" id="GO:0016075">
    <property type="term" value="P:rRNA catabolic process"/>
    <property type="evidence" value="ECO:0007669"/>
    <property type="project" value="TreeGrafter"/>
</dbReference>
<proteinExistence type="inferred from homology"/>
<dbReference type="Gene3D" id="1.25.40.1050">
    <property type="match status" value="1"/>
</dbReference>
<accession>A0A6C0KV83</accession>
<evidence type="ECO:0000259" key="6">
    <source>
        <dbReference type="Pfam" id="PF17846"/>
    </source>
</evidence>
<feature type="domain" description="Xrn1 helical" evidence="6">
    <location>
        <begin position="352"/>
        <end position="503"/>
    </location>
</feature>
<sequence length="513" mass="59586">MGIPHYFYILTQEYNDICSIVAPDNCQHFFIDFNGMIHQSAALKISPELIKSATWDYLHTCIDLIKPSQTVNICADGVAPLAKMNQQRKRRFLSIIENKSAEWDKNAISPGTDFMNQFNSFMSKNIRDTSSDFIYTYSGTNIVGEGEHKIFSKIRAIPNNDVIIIYGLDADLIMLSLISNHPNIYLMRETIQVNLIQTETSNKFVYLNIDKLRYRILRQLRDKFNWDIEEIVENEIYSDKSCEIIESYVILCFLLGNDFLPHIPSLSLKKNGHSRLLYAAKNVYDKLKCNIMNNNVINYEYLIDIFKILSVDENDIIIKLNEEYIKKGAYNENQYALKNKSPLAKNIYSSPQNWRALYYKHLFKSSIKDTSIIIDSCKLFINGIKWTYLYYKQLPKDDRWYYPYGYSPTILDLANYLQGNINEFSGSGGIENRQKEPPPISSDVQLLVILPPQSFSILPEKLRRVMSDPKYGLAHLYPNEYTIETYLKTYLWECIPNLPAIDIDLIEKCISSL</sequence>
<dbReference type="Pfam" id="PF03159">
    <property type="entry name" value="XRN_N"/>
    <property type="match status" value="1"/>
</dbReference>
<evidence type="ECO:0000256" key="4">
    <source>
        <dbReference type="ARBA" id="ARBA00038299"/>
    </source>
</evidence>
<dbReference type="GO" id="GO:0000956">
    <property type="term" value="P:nuclear-transcribed mRNA catabolic process"/>
    <property type="evidence" value="ECO:0007669"/>
    <property type="project" value="TreeGrafter"/>
</dbReference>
<dbReference type="PANTHER" id="PTHR12341:SF7">
    <property type="entry name" value="5'-3' EXORIBONUCLEASE 1"/>
    <property type="match status" value="1"/>
</dbReference>
<evidence type="ECO:0000259" key="5">
    <source>
        <dbReference type="Pfam" id="PF03159"/>
    </source>
</evidence>
<evidence type="ECO:0000313" key="7">
    <source>
        <dbReference type="EMBL" id="QHU21163.1"/>
    </source>
</evidence>
<reference evidence="7" key="1">
    <citation type="journal article" date="2020" name="Nature">
        <title>Giant virus diversity and host interactions through global metagenomics.</title>
        <authorList>
            <person name="Schulz F."/>
            <person name="Roux S."/>
            <person name="Paez-Espino D."/>
            <person name="Jungbluth S."/>
            <person name="Walsh D.A."/>
            <person name="Denef V.J."/>
            <person name="McMahon K.D."/>
            <person name="Konstantinidis K.T."/>
            <person name="Eloe-Fadrosh E.A."/>
            <person name="Kyrpides N.C."/>
            <person name="Woyke T."/>
        </authorList>
    </citation>
    <scope>NUCLEOTIDE SEQUENCE</scope>
    <source>
        <strain evidence="7">GVMAG-S-3300013094-100</strain>
    </source>
</reference>
<evidence type="ECO:0000256" key="2">
    <source>
        <dbReference type="ARBA" id="ARBA00022801"/>
    </source>
</evidence>
<dbReference type="AlphaFoldDB" id="A0A6C0KV83"/>
<keyword evidence="3" id="KW-0269">Exonuclease</keyword>
<dbReference type="InterPro" id="IPR027073">
    <property type="entry name" value="5_3_exoribonuclease"/>
</dbReference>
<dbReference type="GO" id="GO:0005634">
    <property type="term" value="C:nucleus"/>
    <property type="evidence" value="ECO:0007669"/>
    <property type="project" value="TreeGrafter"/>
</dbReference>
<evidence type="ECO:0000256" key="1">
    <source>
        <dbReference type="ARBA" id="ARBA00022722"/>
    </source>
</evidence>
<evidence type="ECO:0000256" key="3">
    <source>
        <dbReference type="ARBA" id="ARBA00022839"/>
    </source>
</evidence>